<dbReference type="NCBIfam" id="NF003962">
    <property type="entry name" value="PRK05454.2-5"/>
    <property type="match status" value="1"/>
</dbReference>
<feature type="transmembrane region" description="Helical" evidence="12">
    <location>
        <begin position="542"/>
        <end position="564"/>
    </location>
</feature>
<dbReference type="PANTHER" id="PTHR43867">
    <property type="entry name" value="CELLULOSE SYNTHASE CATALYTIC SUBUNIT A [UDP-FORMING]"/>
    <property type="match status" value="1"/>
</dbReference>
<evidence type="ECO:0000259" key="13">
    <source>
        <dbReference type="Pfam" id="PF13632"/>
    </source>
</evidence>
<feature type="domain" description="Glycosyltransferase 2-like" evidence="13">
    <location>
        <begin position="206"/>
        <end position="407"/>
    </location>
</feature>
<gene>
    <name evidence="14" type="primary">mdoH</name>
    <name evidence="14" type="ORF">HLB35_07055</name>
</gene>
<evidence type="ECO:0000256" key="4">
    <source>
        <dbReference type="ARBA" id="ARBA00020585"/>
    </source>
</evidence>
<comment type="pathway">
    <text evidence="2">Glycan metabolism; osmoregulated periplasmic glucan (OPG) biosynthesis.</text>
</comment>
<evidence type="ECO:0000313" key="15">
    <source>
        <dbReference type="Proteomes" id="UP000588806"/>
    </source>
</evidence>
<feature type="transmembrane region" description="Helical" evidence="12">
    <location>
        <begin position="429"/>
        <end position="453"/>
    </location>
</feature>
<feature type="transmembrane region" description="Helical" evidence="12">
    <location>
        <begin position="465"/>
        <end position="486"/>
    </location>
</feature>
<comment type="caution">
    <text evidence="14">The sequence shown here is derived from an EMBL/GenBank/DDBJ whole genome shotgun (WGS) entry which is preliminary data.</text>
</comment>
<evidence type="ECO:0000256" key="8">
    <source>
        <dbReference type="ARBA" id="ARBA00022679"/>
    </source>
</evidence>
<evidence type="ECO:0000256" key="5">
    <source>
        <dbReference type="ARBA" id="ARBA00022475"/>
    </source>
</evidence>
<name>A0A7Y3X9D2_9GAMM</name>
<evidence type="ECO:0000256" key="6">
    <source>
        <dbReference type="ARBA" id="ARBA00022519"/>
    </source>
</evidence>
<dbReference type="Pfam" id="PF13632">
    <property type="entry name" value="Glyco_trans_2_3"/>
    <property type="match status" value="1"/>
</dbReference>
<reference evidence="14 15" key="2">
    <citation type="submission" date="2020-06" db="EMBL/GenBank/DDBJ databases">
        <title>Halomonas songnenensis sp. nov., a moderately halophilic bacterium isolated from saline and alkaline soils.</title>
        <authorList>
            <person name="Jiang J."/>
            <person name="Pan Y."/>
        </authorList>
    </citation>
    <scope>NUCLEOTIDE SEQUENCE [LARGE SCALE GENOMIC DNA]</scope>
    <source>
        <strain evidence="14 15">TBZ9</strain>
    </source>
</reference>
<evidence type="ECO:0000256" key="12">
    <source>
        <dbReference type="SAM" id="Phobius"/>
    </source>
</evidence>
<keyword evidence="11 12" id="KW-0472">Membrane</keyword>
<dbReference type="NCBIfam" id="NF003958">
    <property type="entry name" value="PRK05454.2-1"/>
    <property type="match status" value="1"/>
</dbReference>
<reference evidence="14 15" key="1">
    <citation type="submission" date="2020-05" db="EMBL/GenBank/DDBJ databases">
        <authorList>
            <person name="Ruan W."/>
            <person name="Jeon C.O."/>
            <person name="Chun B.H."/>
        </authorList>
    </citation>
    <scope>NUCLEOTIDE SEQUENCE [LARGE SCALE GENOMIC DNA]</scope>
    <source>
        <strain evidence="14 15">TBZ9</strain>
    </source>
</reference>
<evidence type="ECO:0000256" key="7">
    <source>
        <dbReference type="ARBA" id="ARBA00022676"/>
    </source>
</evidence>
<dbReference type="RefSeq" id="WP_171702027.1">
    <property type="nucleotide sequence ID" value="NZ_JABFHI010000002.1"/>
</dbReference>
<dbReference type="Gene3D" id="3.90.550.10">
    <property type="entry name" value="Spore Coat Polysaccharide Biosynthesis Protein SpsA, Chain A"/>
    <property type="match status" value="1"/>
</dbReference>
<comment type="subcellular location">
    <subcellularLocation>
        <location evidence="1">Cell inner membrane</location>
        <topology evidence="1">Multi-pass membrane protein</topology>
    </subcellularLocation>
</comment>
<evidence type="ECO:0000256" key="11">
    <source>
        <dbReference type="ARBA" id="ARBA00023136"/>
    </source>
</evidence>
<evidence type="ECO:0000256" key="10">
    <source>
        <dbReference type="ARBA" id="ARBA00022989"/>
    </source>
</evidence>
<evidence type="ECO:0000256" key="9">
    <source>
        <dbReference type="ARBA" id="ARBA00022692"/>
    </source>
</evidence>
<dbReference type="InterPro" id="IPR029044">
    <property type="entry name" value="Nucleotide-diphossugar_trans"/>
</dbReference>
<evidence type="ECO:0000256" key="3">
    <source>
        <dbReference type="ARBA" id="ARBA00009337"/>
    </source>
</evidence>
<dbReference type="EMBL" id="JABFHI010000002">
    <property type="protein sequence ID" value="NOG31587.1"/>
    <property type="molecule type" value="Genomic_DNA"/>
</dbReference>
<feature type="transmembrane region" description="Helical" evidence="12">
    <location>
        <begin position="48"/>
        <end position="77"/>
    </location>
</feature>
<keyword evidence="6" id="KW-0997">Cell inner membrane</keyword>
<dbReference type="GO" id="GO:0016758">
    <property type="term" value="F:hexosyltransferase activity"/>
    <property type="evidence" value="ECO:0007669"/>
    <property type="project" value="TreeGrafter"/>
</dbReference>
<keyword evidence="9 12" id="KW-0812">Transmembrane</keyword>
<dbReference type="AlphaFoldDB" id="A0A7Y3X9D2"/>
<protein>
    <recommendedName>
        <fullName evidence="4">Glucans biosynthesis glucosyltransferase H</fullName>
    </recommendedName>
</protein>
<dbReference type="Proteomes" id="UP000588806">
    <property type="component" value="Unassembled WGS sequence"/>
</dbReference>
<dbReference type="InterPro" id="IPR050321">
    <property type="entry name" value="Glycosyltr_2/OpgH_subfam"/>
</dbReference>
<organism evidence="14 15">
    <name type="scientific">Vreelandella azerica</name>
    <dbReference type="NCBI Taxonomy" id="2732867"/>
    <lineage>
        <taxon>Bacteria</taxon>
        <taxon>Pseudomonadati</taxon>
        <taxon>Pseudomonadota</taxon>
        <taxon>Gammaproteobacteria</taxon>
        <taxon>Oceanospirillales</taxon>
        <taxon>Halomonadaceae</taxon>
        <taxon>Vreelandella</taxon>
    </lineage>
</organism>
<sequence length="645" mass="71000">MPNSRMSVDMPWLRPRRWGLMACVLITSLAGSATLLHITASLPLAARISLLVIFVLTFSWIALSFWSALSGFVMCWCRRDPITLQRLDHPTANGTEGISRTRTAMIMPIYQEPPESTLAGLEASCRSLLAQKAQRNQDAMPQLDVFILSDTQCPEAAAKEASHVAALQQRLKGELSVHYRRRENNHGRKAGNIADFCRRWGRHYDYFVVLDADSIMGGDTVLRLIEKMHAQPAVGLIQSVPIPVGQITLFGRMVQFAAALYSPMLAAGQSFWQGDSANYWGHNAIVRTRAFMASSGLPTLSGKPPLGGELLSHDFVEAALLRRDGWQVLLDTTTTCTFRPTKAADSYESMPSNLLDFAKRDRRWLQGNLQHLRLLTGSGLHPLSRCHFFCGAFAYLSSPLWLMLLISSSVMIGVSALNDAPPALPTPCPWAFGGVTLGMLLAPKLLGLMLAVCHTPADYGGRLRLLISTLLEIVFAALLAPLMMAWHSLFIGGVLTGRAVEWNTQPRGERSLSWKEAWQPTCWITLGGTAWLLALVALSPSAALWLTPAWLGLIGSTLLVKVSSYPLGKPQQRRLSLWQTPYQQNVSVLEAYQQHLAQALASPALQALSLSPLPAELPGEMPIQSFQRHVLPADAFPPPRTEETY</sequence>
<keyword evidence="5" id="KW-1003">Cell membrane</keyword>
<comment type="similarity">
    <text evidence="3">Belongs to the glycosyltransferase 2 family. OpgH subfamily.</text>
</comment>
<dbReference type="PANTHER" id="PTHR43867:SF5">
    <property type="entry name" value="GLUCANS BIOSYNTHESIS GLUCOSYLTRANSFERASE H"/>
    <property type="match status" value="1"/>
</dbReference>
<feature type="transmembrane region" description="Helical" evidence="12">
    <location>
        <begin position="393"/>
        <end position="417"/>
    </location>
</feature>
<keyword evidence="10 12" id="KW-1133">Transmembrane helix</keyword>
<keyword evidence="15" id="KW-1185">Reference proteome</keyword>
<dbReference type="InterPro" id="IPR001173">
    <property type="entry name" value="Glyco_trans_2-like"/>
</dbReference>
<keyword evidence="7" id="KW-0328">Glycosyltransferase</keyword>
<keyword evidence="8 14" id="KW-0808">Transferase</keyword>
<evidence type="ECO:0000256" key="2">
    <source>
        <dbReference type="ARBA" id="ARBA00005001"/>
    </source>
</evidence>
<dbReference type="SUPFAM" id="SSF53448">
    <property type="entry name" value="Nucleotide-diphospho-sugar transferases"/>
    <property type="match status" value="1"/>
</dbReference>
<dbReference type="GO" id="GO:0005886">
    <property type="term" value="C:plasma membrane"/>
    <property type="evidence" value="ECO:0007669"/>
    <property type="project" value="UniProtKB-SubCell"/>
</dbReference>
<proteinExistence type="inferred from homology"/>
<accession>A0A7Y3X9D2</accession>
<evidence type="ECO:0000313" key="14">
    <source>
        <dbReference type="EMBL" id="NOG31587.1"/>
    </source>
</evidence>
<evidence type="ECO:0000256" key="1">
    <source>
        <dbReference type="ARBA" id="ARBA00004429"/>
    </source>
</evidence>